<dbReference type="PANTHER" id="PTHR47978">
    <property type="match status" value="1"/>
</dbReference>
<comment type="caution">
    <text evidence="2">The sequence shown here is derived from an EMBL/GenBank/DDBJ whole genome shotgun (WGS) entry which is preliminary data.</text>
</comment>
<evidence type="ECO:0000313" key="2">
    <source>
        <dbReference type="EMBL" id="RMA66186.1"/>
    </source>
</evidence>
<proteinExistence type="predicted"/>
<dbReference type="SMART" id="SM00174">
    <property type="entry name" value="RHO"/>
    <property type="match status" value="1"/>
</dbReference>
<dbReference type="SUPFAM" id="SSF52540">
    <property type="entry name" value="P-loop containing nucleoside triphosphate hydrolases"/>
    <property type="match status" value="1"/>
</dbReference>
<dbReference type="PRINTS" id="PR00449">
    <property type="entry name" value="RASTRNSFRMNG"/>
</dbReference>
<dbReference type="NCBIfam" id="TIGR00231">
    <property type="entry name" value="small_GTP"/>
    <property type="match status" value="1"/>
</dbReference>
<dbReference type="Pfam" id="PF00071">
    <property type="entry name" value="Ras"/>
    <property type="match status" value="1"/>
</dbReference>
<dbReference type="EMBL" id="REFC01000011">
    <property type="protein sequence ID" value="RMA66186.1"/>
    <property type="molecule type" value="Genomic_DNA"/>
</dbReference>
<protein>
    <submittedName>
        <fullName evidence="2">Small GTP-binding protein</fullName>
    </submittedName>
</protein>
<dbReference type="GO" id="GO:0005525">
    <property type="term" value="F:GTP binding"/>
    <property type="evidence" value="ECO:0007669"/>
    <property type="project" value="InterPro"/>
</dbReference>
<reference evidence="2 3" key="1">
    <citation type="submission" date="2018-10" db="EMBL/GenBank/DDBJ databases">
        <title>Genomic Encyclopedia of Archaeal and Bacterial Type Strains, Phase II (KMG-II): from individual species to whole genera.</title>
        <authorList>
            <person name="Goeker M."/>
        </authorList>
    </citation>
    <scope>NUCLEOTIDE SEQUENCE [LARGE SCALE GENOMIC DNA]</scope>
    <source>
        <strain evidence="2 3">DSM 23424</strain>
    </source>
</reference>
<dbReference type="InterPro" id="IPR001806">
    <property type="entry name" value="Small_GTPase"/>
</dbReference>
<dbReference type="SMART" id="SM00173">
    <property type="entry name" value="RAS"/>
    <property type="match status" value="1"/>
</dbReference>
<dbReference type="Gene3D" id="3.40.50.300">
    <property type="entry name" value="P-loop containing nucleotide triphosphate hydrolases"/>
    <property type="match status" value="1"/>
</dbReference>
<evidence type="ECO:0000256" key="1">
    <source>
        <dbReference type="ARBA" id="ARBA00022741"/>
    </source>
</evidence>
<evidence type="ECO:0000313" key="3">
    <source>
        <dbReference type="Proteomes" id="UP000271339"/>
    </source>
</evidence>
<dbReference type="PROSITE" id="PS51419">
    <property type="entry name" value="RAB"/>
    <property type="match status" value="1"/>
</dbReference>
<dbReference type="OrthoDB" id="7957980at2"/>
<dbReference type="Proteomes" id="UP000271339">
    <property type="component" value="Unassembled WGS sequence"/>
</dbReference>
<keyword evidence="3" id="KW-1185">Reference proteome</keyword>
<dbReference type="GO" id="GO:0003924">
    <property type="term" value="F:GTPase activity"/>
    <property type="evidence" value="ECO:0007669"/>
    <property type="project" value="InterPro"/>
</dbReference>
<accession>A0A3L9YZY4</accession>
<dbReference type="InterPro" id="IPR027417">
    <property type="entry name" value="P-loop_NTPase"/>
</dbReference>
<keyword evidence="1" id="KW-0547">Nucleotide-binding</keyword>
<dbReference type="InterPro" id="IPR005225">
    <property type="entry name" value="Small_GTP-bd"/>
</dbReference>
<organism evidence="2 3">
    <name type="scientific">Ulvibacter antarcticus</name>
    <dbReference type="NCBI Taxonomy" id="442714"/>
    <lineage>
        <taxon>Bacteria</taxon>
        <taxon>Pseudomonadati</taxon>
        <taxon>Bacteroidota</taxon>
        <taxon>Flavobacteriia</taxon>
        <taxon>Flavobacteriales</taxon>
        <taxon>Flavobacteriaceae</taxon>
        <taxon>Ulvibacter</taxon>
    </lineage>
</organism>
<gene>
    <name evidence="2" type="ORF">BXY75_0605</name>
</gene>
<sequence length="165" mass="18723">MEGTKKIVLLGQFGVGKTSLLRRFMTNVFEVDYKTTLGVQIKKKEITLPSGKKLSMIIWDLEGFSSVSNTRTSYLIGSDGFIYVFDLTRPVTYFNLREEIDYIEKNYPNVCLKIIGNKNDLKDSSSIEEYLANKNLKVHGFCSAKTGEGVEEIFRHIAFKIGSNE</sequence>
<dbReference type="AlphaFoldDB" id="A0A3L9YZY4"/>
<dbReference type="CDD" id="cd00154">
    <property type="entry name" value="Rab"/>
    <property type="match status" value="1"/>
</dbReference>
<dbReference type="RefSeq" id="WP_121906197.1">
    <property type="nucleotide sequence ID" value="NZ_REFC01000011.1"/>
</dbReference>
<dbReference type="SMART" id="SM00175">
    <property type="entry name" value="RAB"/>
    <property type="match status" value="1"/>
</dbReference>
<name>A0A3L9YZY4_9FLAO</name>